<reference evidence="1" key="1">
    <citation type="submission" date="2025-08" db="UniProtKB">
        <authorList>
            <consortium name="Ensembl"/>
        </authorList>
    </citation>
    <scope>IDENTIFICATION</scope>
</reference>
<organism evidence="1 2">
    <name type="scientific">Xiphophorus couchianus</name>
    <name type="common">Monterrey platyfish</name>
    <dbReference type="NCBI Taxonomy" id="32473"/>
    <lineage>
        <taxon>Eukaryota</taxon>
        <taxon>Metazoa</taxon>
        <taxon>Chordata</taxon>
        <taxon>Craniata</taxon>
        <taxon>Vertebrata</taxon>
        <taxon>Euteleostomi</taxon>
        <taxon>Actinopterygii</taxon>
        <taxon>Neopterygii</taxon>
        <taxon>Teleostei</taxon>
        <taxon>Neoteleostei</taxon>
        <taxon>Acanthomorphata</taxon>
        <taxon>Ovalentaria</taxon>
        <taxon>Atherinomorphae</taxon>
        <taxon>Cyprinodontiformes</taxon>
        <taxon>Poeciliidae</taxon>
        <taxon>Poeciliinae</taxon>
        <taxon>Xiphophorus</taxon>
    </lineage>
</organism>
<dbReference type="Ensembl" id="ENSXCOT00000017771.1">
    <property type="protein sequence ID" value="ENSXCOP00000017549.1"/>
    <property type="gene ID" value="ENSXCOG00000013232.1"/>
</dbReference>
<dbReference type="AlphaFoldDB" id="A0A3B5MCX1"/>
<dbReference type="Proteomes" id="UP000261380">
    <property type="component" value="Unplaced"/>
</dbReference>
<dbReference type="GeneTree" id="ENSGT00940000178527"/>
<dbReference type="STRING" id="32473.ENSXCOP00000017549"/>
<accession>A0A3B5MCX1</accession>
<evidence type="ECO:0000313" key="1">
    <source>
        <dbReference type="Ensembl" id="ENSXCOP00000017549.1"/>
    </source>
</evidence>
<evidence type="ECO:0000313" key="2">
    <source>
        <dbReference type="Proteomes" id="UP000261380"/>
    </source>
</evidence>
<name>A0A3B5MCX1_9TELE</name>
<protein>
    <submittedName>
        <fullName evidence="1">Uncharacterized protein</fullName>
    </submittedName>
</protein>
<keyword evidence="2" id="KW-1185">Reference proteome</keyword>
<proteinExistence type="predicted"/>
<sequence length="96" mass="11005">CSPTVPESELYRSLQAVLPRCTDHPCILCLCAGMLRWTLHKKVQNNPANSLSLLWVLIKELEKVLFSNSSVYCLQPGSAVYTNKFIYFTDFFVFKK</sequence>
<reference evidence="1" key="2">
    <citation type="submission" date="2025-09" db="UniProtKB">
        <authorList>
            <consortium name="Ensembl"/>
        </authorList>
    </citation>
    <scope>IDENTIFICATION</scope>
</reference>